<dbReference type="InterPro" id="IPR000555">
    <property type="entry name" value="JAMM/MPN+_dom"/>
</dbReference>
<dbReference type="InParanoid" id="C5L1A4"/>
<organism evidence="6">
    <name type="scientific">Perkinsus marinus (strain ATCC 50983 / TXsc)</name>
    <dbReference type="NCBI Taxonomy" id="423536"/>
    <lineage>
        <taxon>Eukaryota</taxon>
        <taxon>Sar</taxon>
        <taxon>Alveolata</taxon>
        <taxon>Perkinsozoa</taxon>
        <taxon>Perkinsea</taxon>
        <taxon>Perkinsida</taxon>
        <taxon>Perkinsidae</taxon>
        <taxon>Perkinsus</taxon>
    </lineage>
</organism>
<dbReference type="Pfam" id="PF01398">
    <property type="entry name" value="JAB"/>
    <property type="match status" value="1"/>
</dbReference>
<dbReference type="AlphaFoldDB" id="C5L1A4"/>
<dbReference type="Gene3D" id="3.40.140.10">
    <property type="entry name" value="Cytidine Deaminase, domain 2"/>
    <property type="match status" value="1"/>
</dbReference>
<dbReference type="PROSITE" id="PS50249">
    <property type="entry name" value="MPN"/>
    <property type="match status" value="1"/>
</dbReference>
<keyword evidence="2 5" id="KW-0647">Proteasome</keyword>
<dbReference type="SMART" id="SM00232">
    <property type="entry name" value="JAB_MPN"/>
    <property type="match status" value="1"/>
</dbReference>
<dbReference type="GeneID" id="9052407"/>
<dbReference type="Proteomes" id="UP000007800">
    <property type="component" value="Unassembled WGS sequence"/>
</dbReference>
<dbReference type="Pfam" id="PF13012">
    <property type="entry name" value="MitMem_reg"/>
    <property type="match status" value="1"/>
</dbReference>
<evidence type="ECO:0000256" key="3">
    <source>
        <dbReference type="SAM" id="MobiDB-lite"/>
    </source>
</evidence>
<dbReference type="CDD" id="cd08062">
    <property type="entry name" value="MPN_RPN7_8"/>
    <property type="match status" value="1"/>
</dbReference>
<feature type="compositionally biased region" description="Basic and acidic residues" evidence="3">
    <location>
        <begin position="318"/>
        <end position="338"/>
    </location>
</feature>
<dbReference type="GO" id="GO:0005838">
    <property type="term" value="C:proteasome regulatory particle"/>
    <property type="evidence" value="ECO:0007669"/>
    <property type="project" value="InterPro"/>
</dbReference>
<evidence type="ECO:0000256" key="1">
    <source>
        <dbReference type="ARBA" id="ARBA00008568"/>
    </source>
</evidence>
<dbReference type="InterPro" id="IPR037518">
    <property type="entry name" value="MPN"/>
</dbReference>
<dbReference type="OrthoDB" id="10256771at2759"/>
<dbReference type="InterPro" id="IPR033858">
    <property type="entry name" value="MPN_RPN7_8"/>
</dbReference>
<feature type="domain" description="MPN" evidence="4">
    <location>
        <begin position="30"/>
        <end position="174"/>
    </location>
</feature>
<dbReference type="FunCoup" id="C5L1A4">
    <property type="interactions" value="900"/>
</dbReference>
<accession>C5L1A4</accession>
<evidence type="ECO:0000313" key="6">
    <source>
        <dbReference type="Proteomes" id="UP000007800"/>
    </source>
</evidence>
<evidence type="ECO:0000256" key="2">
    <source>
        <dbReference type="ARBA" id="ARBA00022942"/>
    </source>
</evidence>
<name>C5L1A4_PERM5</name>
<reference evidence="5 6" key="1">
    <citation type="submission" date="2008-07" db="EMBL/GenBank/DDBJ databases">
        <authorList>
            <person name="El-Sayed N."/>
            <person name="Caler E."/>
            <person name="Inman J."/>
            <person name="Amedeo P."/>
            <person name="Hass B."/>
            <person name="Wortman J."/>
        </authorList>
    </citation>
    <scope>NUCLEOTIDE SEQUENCE [LARGE SCALE GENOMIC DNA]</scope>
    <source>
        <strain evidence="6">ATCC 50983 / TXsc</strain>
    </source>
</reference>
<dbReference type="OMA" id="HAMSIKT"/>
<dbReference type="GO" id="GO:0008237">
    <property type="term" value="F:metallopeptidase activity"/>
    <property type="evidence" value="ECO:0007669"/>
    <property type="project" value="InterPro"/>
</dbReference>
<dbReference type="InterPro" id="IPR024969">
    <property type="entry name" value="EIF3F/CSN6-like_C"/>
</dbReference>
<dbReference type="GO" id="GO:0043161">
    <property type="term" value="P:proteasome-mediated ubiquitin-dependent protein catabolic process"/>
    <property type="evidence" value="ECO:0007669"/>
    <property type="project" value="TreeGrafter"/>
</dbReference>
<comment type="similarity">
    <text evidence="1">Belongs to the peptidase M67A family.</text>
</comment>
<feature type="region of interest" description="Disordered" evidence="3">
    <location>
        <begin position="318"/>
        <end position="344"/>
    </location>
</feature>
<dbReference type="EMBL" id="GG678232">
    <property type="protein sequence ID" value="EER09511.1"/>
    <property type="molecule type" value="Genomic_DNA"/>
</dbReference>
<dbReference type="RefSeq" id="XP_002777695.1">
    <property type="nucleotide sequence ID" value="XM_002777649.1"/>
</dbReference>
<dbReference type="PANTHER" id="PTHR10540:SF7">
    <property type="entry name" value="26S PROTEASOME NON-ATPASE REGULATORY SUBUNIT 7"/>
    <property type="match status" value="1"/>
</dbReference>
<evidence type="ECO:0000259" key="4">
    <source>
        <dbReference type="PROSITE" id="PS50249"/>
    </source>
</evidence>
<proteinExistence type="inferred from homology"/>
<sequence length="344" mass="38278">MSNKKPQAPEVDMSQMALAKSSGDRINTSVVVHPIVLLSIVDHYNRAAKGTARRVVGTLLGQMLDGKLHVTNSFALPFEEDLRDPQVWFVDHNYHEKMYAMFKKVSQKEVVVGWYSSGPRIKPSDLAINEIFRRYCPEPVFLIMDVTGGNSTAKKGDLDPRDFPMQAYYSAEEASADPLTRRTFIHLPSVVGAFEAEEVGVEHLLRDIRTQSTSTLATRVESKMNALKTLVVKINEIAQYLGQVVDGKLPPNAQIIYNLQNIFNYLPGDNQEDIELMRSFNVETNDSMLCIYLGSILRATIALHNLINNKIANKAREAEAEAKAEAKADRTAAKDNKKPAATAA</sequence>
<protein>
    <submittedName>
        <fullName evidence="5">26S proteasome regulatory subunit 7, psd7, putative</fullName>
    </submittedName>
</protein>
<dbReference type="PANTHER" id="PTHR10540">
    <property type="entry name" value="EUKARYOTIC TRANSLATION INITIATION FACTOR 3 SUBUNIT F-RELATED"/>
    <property type="match status" value="1"/>
</dbReference>
<gene>
    <name evidence="5" type="ORF">Pmar_PMAR016442</name>
</gene>
<keyword evidence="6" id="KW-1185">Reference proteome</keyword>
<dbReference type="MEROPS" id="M67.973"/>
<evidence type="ECO:0000313" key="5">
    <source>
        <dbReference type="EMBL" id="EER09511.1"/>
    </source>
</evidence>